<comment type="subcellular location">
    <subcellularLocation>
        <location evidence="8">Cytoplasm</location>
    </subcellularLocation>
</comment>
<dbReference type="PRINTS" id="PR01243">
    <property type="entry name" value="NUCDPKINASE"/>
</dbReference>
<dbReference type="AlphaFoldDB" id="A0A8J7YMX5"/>
<dbReference type="GO" id="GO:0006228">
    <property type="term" value="P:UTP biosynthetic process"/>
    <property type="evidence" value="ECO:0007669"/>
    <property type="project" value="UniProtKB-UniRule"/>
</dbReference>
<feature type="binding site" evidence="8 9">
    <location>
        <position position="106"/>
    </location>
    <ligand>
        <name>ATP</name>
        <dbReference type="ChEBI" id="CHEBI:30616"/>
    </ligand>
</feature>
<comment type="cofactor">
    <cofactor evidence="1 8">
        <name>Mg(2+)</name>
        <dbReference type="ChEBI" id="CHEBI:18420"/>
    </cofactor>
</comment>
<keyword evidence="6 8" id="KW-0418">Kinase</keyword>
<gene>
    <name evidence="8 13" type="primary">ndk</name>
    <name evidence="13" type="ORF">J9259_03690</name>
    <name evidence="14" type="ORF">KIY12_04515</name>
</gene>
<keyword evidence="8" id="KW-0963">Cytoplasm</keyword>
<dbReference type="GO" id="GO:0046872">
    <property type="term" value="F:metal ion binding"/>
    <property type="evidence" value="ECO:0007669"/>
    <property type="project" value="UniProtKB-KW"/>
</dbReference>
<evidence type="ECO:0000256" key="5">
    <source>
        <dbReference type="ARBA" id="ARBA00022741"/>
    </source>
</evidence>
<protein>
    <recommendedName>
        <fullName evidence="8 11">Nucleoside diphosphate kinase</fullName>
        <shortName evidence="8">NDK</shortName>
        <shortName evidence="8">NDP kinase</shortName>
        <ecNumber evidence="8 11">2.7.4.6</ecNumber>
    </recommendedName>
    <alternativeName>
        <fullName evidence="8">Nucleoside-2-P kinase</fullName>
    </alternativeName>
</protein>
<dbReference type="SMART" id="SM00562">
    <property type="entry name" value="NDK"/>
    <property type="match status" value="1"/>
</dbReference>
<keyword evidence="7 8" id="KW-0067">ATP-binding</keyword>
<comment type="catalytic activity">
    <reaction evidence="8">
        <text>a ribonucleoside 5'-diphosphate + ATP = a ribonucleoside 5'-triphosphate + ADP</text>
        <dbReference type="Rhea" id="RHEA:18113"/>
        <dbReference type="ChEBI" id="CHEBI:30616"/>
        <dbReference type="ChEBI" id="CHEBI:57930"/>
        <dbReference type="ChEBI" id="CHEBI:61557"/>
        <dbReference type="ChEBI" id="CHEBI:456216"/>
        <dbReference type="EC" id="2.7.4.6"/>
    </reaction>
</comment>
<dbReference type="PANTHER" id="PTHR11349">
    <property type="entry name" value="NUCLEOSIDE DIPHOSPHATE KINASE"/>
    <property type="match status" value="1"/>
</dbReference>
<sequence length="143" mass="16111">MVKPDGVQRALVGEVISRFEKRGLKLIAVKIYRIPTDIAERFYGEHKGKHFYDSLIRYITSGPVVCMVWEGEEAVSVVRAMMGKTNPAEAAAGTIRGDFALHPGRNVIHGSDSEASAKREINLLFNDYELIDYKRIDAEWLVE</sequence>
<evidence type="ECO:0000256" key="2">
    <source>
        <dbReference type="ARBA" id="ARBA00008142"/>
    </source>
</evidence>
<organism evidence="13 15">
    <name type="scientific">Candidatus Sysuiplasma superficiale</name>
    <dbReference type="NCBI Taxonomy" id="2823368"/>
    <lineage>
        <taxon>Archaea</taxon>
        <taxon>Methanobacteriati</taxon>
        <taxon>Thermoplasmatota</taxon>
        <taxon>Thermoplasmata</taxon>
        <taxon>Candidatus Sysuiplasmatales</taxon>
        <taxon>Candidatus Sysuiplasmataceae</taxon>
        <taxon>Candidatus Sysuiplasma</taxon>
    </lineage>
</organism>
<dbReference type="InterPro" id="IPR036850">
    <property type="entry name" value="NDK-like_dom_sf"/>
</dbReference>
<feature type="binding site" evidence="8 9">
    <location>
        <position position="96"/>
    </location>
    <ligand>
        <name>ATP</name>
        <dbReference type="ChEBI" id="CHEBI:30616"/>
    </ligand>
</feature>
<feature type="active site" description="Pros-phosphohistidine intermediate" evidence="8 9">
    <location>
        <position position="109"/>
    </location>
</feature>
<accession>A0A8J7YMX5</accession>
<dbReference type="NCBIfam" id="NF001908">
    <property type="entry name" value="PRK00668.1"/>
    <property type="match status" value="1"/>
</dbReference>
<dbReference type="GO" id="GO:0006183">
    <property type="term" value="P:GTP biosynthetic process"/>
    <property type="evidence" value="ECO:0007669"/>
    <property type="project" value="UniProtKB-UniRule"/>
</dbReference>
<dbReference type="InterPro" id="IPR034907">
    <property type="entry name" value="NDK-like_dom"/>
</dbReference>
<evidence type="ECO:0000259" key="12">
    <source>
        <dbReference type="SMART" id="SM00562"/>
    </source>
</evidence>
<keyword evidence="3 8" id="KW-0597">Phosphoprotein</keyword>
<dbReference type="CDD" id="cd04413">
    <property type="entry name" value="NDPk_I"/>
    <property type="match status" value="1"/>
</dbReference>
<dbReference type="PROSITE" id="PS00469">
    <property type="entry name" value="NDPK"/>
    <property type="match status" value="1"/>
</dbReference>
<dbReference type="Pfam" id="PF00334">
    <property type="entry name" value="NDK"/>
    <property type="match status" value="1"/>
</dbReference>
<dbReference type="EC" id="2.7.4.6" evidence="8 11"/>
<feature type="domain" description="Nucleoside diphosphate kinase-like" evidence="12">
    <location>
        <begin position="1"/>
        <end position="132"/>
    </location>
</feature>
<feature type="binding site" evidence="8 9">
    <location>
        <position position="79"/>
    </location>
    <ligand>
        <name>ATP</name>
        <dbReference type="ChEBI" id="CHEBI:30616"/>
    </ligand>
</feature>
<comment type="similarity">
    <text evidence="2 8 9 10">Belongs to the NDK family.</text>
</comment>
<reference evidence="13" key="1">
    <citation type="submission" date="2021-04" db="EMBL/GenBank/DDBJ databases">
        <title>Genomic insights into ecological role and evolution of a novel Thermoplasmata order Candidatus Sysuiplasmatales.</title>
        <authorList>
            <person name="Yuan Y."/>
        </authorList>
    </citation>
    <scope>NUCLEOTIDE SEQUENCE</scope>
    <source>
        <strain evidence="14">TUT19-bin139</strain>
        <strain evidence="13">YP2-bin.285</strain>
    </source>
</reference>
<dbReference type="GO" id="GO:0005524">
    <property type="term" value="F:ATP binding"/>
    <property type="evidence" value="ECO:0007669"/>
    <property type="project" value="UniProtKB-UniRule"/>
</dbReference>
<dbReference type="InterPro" id="IPR023005">
    <property type="entry name" value="Nucleoside_diP_kinase_AS"/>
</dbReference>
<feature type="binding site" evidence="8 9">
    <location>
        <position position="3"/>
    </location>
    <ligand>
        <name>ATP</name>
        <dbReference type="ChEBI" id="CHEBI:30616"/>
    </ligand>
</feature>
<evidence type="ECO:0000256" key="6">
    <source>
        <dbReference type="ARBA" id="ARBA00022777"/>
    </source>
</evidence>
<keyword evidence="8" id="KW-0479">Metal-binding</keyword>
<evidence type="ECO:0000256" key="1">
    <source>
        <dbReference type="ARBA" id="ARBA00001946"/>
    </source>
</evidence>
<dbReference type="GO" id="GO:0004550">
    <property type="term" value="F:nucleoside diphosphate kinase activity"/>
    <property type="evidence" value="ECO:0007669"/>
    <property type="project" value="UniProtKB-UniRule"/>
</dbReference>
<dbReference type="GO" id="GO:0005737">
    <property type="term" value="C:cytoplasm"/>
    <property type="evidence" value="ECO:0007669"/>
    <property type="project" value="UniProtKB-SubCell"/>
</dbReference>
<dbReference type="EMBL" id="JAGVSJ010000006">
    <property type="protein sequence ID" value="MBX8631610.1"/>
    <property type="molecule type" value="Genomic_DNA"/>
</dbReference>
<evidence type="ECO:0000256" key="11">
    <source>
        <dbReference type="RuleBase" id="RU004013"/>
    </source>
</evidence>
<evidence type="ECO:0000313" key="14">
    <source>
        <dbReference type="EMBL" id="MBX8643970.1"/>
    </source>
</evidence>
<name>A0A8J7YMX5_9ARCH</name>
<evidence type="ECO:0000313" key="15">
    <source>
        <dbReference type="Proteomes" id="UP000716004"/>
    </source>
</evidence>
<dbReference type="Proteomes" id="UP000750197">
    <property type="component" value="Unassembled WGS sequence"/>
</dbReference>
<evidence type="ECO:0000256" key="7">
    <source>
        <dbReference type="ARBA" id="ARBA00022840"/>
    </source>
</evidence>
<proteinExistence type="inferred from homology"/>
<dbReference type="Proteomes" id="UP000716004">
    <property type="component" value="Unassembled WGS sequence"/>
</dbReference>
<dbReference type="EMBL" id="JAHEAC010000031">
    <property type="protein sequence ID" value="MBX8643970.1"/>
    <property type="molecule type" value="Genomic_DNA"/>
</dbReference>
<dbReference type="HAMAP" id="MF_00451">
    <property type="entry name" value="NDP_kinase"/>
    <property type="match status" value="1"/>
</dbReference>
<evidence type="ECO:0000256" key="9">
    <source>
        <dbReference type="PROSITE-ProRule" id="PRU00706"/>
    </source>
</evidence>
<evidence type="ECO:0000256" key="4">
    <source>
        <dbReference type="ARBA" id="ARBA00022679"/>
    </source>
</evidence>
<evidence type="ECO:0000313" key="13">
    <source>
        <dbReference type="EMBL" id="MBX8631610.1"/>
    </source>
</evidence>
<keyword evidence="4 8" id="KW-0808">Transferase</keyword>
<comment type="caution">
    <text evidence="13">The sequence shown here is derived from an EMBL/GenBank/DDBJ whole genome shotgun (WGS) entry which is preliminary data.</text>
</comment>
<dbReference type="SUPFAM" id="SSF54919">
    <property type="entry name" value="Nucleoside diphosphate kinase, NDK"/>
    <property type="match status" value="1"/>
</dbReference>
<evidence type="ECO:0000256" key="8">
    <source>
        <dbReference type="HAMAP-Rule" id="MF_00451"/>
    </source>
</evidence>
<keyword evidence="8" id="KW-0546">Nucleotide metabolism</keyword>
<evidence type="ECO:0000256" key="3">
    <source>
        <dbReference type="ARBA" id="ARBA00022553"/>
    </source>
</evidence>
<dbReference type="InterPro" id="IPR001564">
    <property type="entry name" value="Nucleoside_diP_kinase"/>
</dbReference>
<evidence type="ECO:0000256" key="10">
    <source>
        <dbReference type="RuleBase" id="RU004011"/>
    </source>
</evidence>
<feature type="binding site" evidence="8 9">
    <location>
        <position position="51"/>
    </location>
    <ligand>
        <name>ATP</name>
        <dbReference type="ChEBI" id="CHEBI:30616"/>
    </ligand>
</feature>
<keyword evidence="8" id="KW-0460">Magnesium</keyword>
<keyword evidence="5 8" id="KW-0547">Nucleotide-binding</keyword>
<comment type="function">
    <text evidence="8">Major role in the synthesis of nucleoside triphosphates other than ATP. The ATP gamma phosphate is transferred to the NDP beta phosphate via a ping-pong mechanism, using a phosphorylated active-site intermediate.</text>
</comment>
<dbReference type="Gene3D" id="3.30.70.141">
    <property type="entry name" value="Nucleoside diphosphate kinase-like domain"/>
    <property type="match status" value="1"/>
</dbReference>
<dbReference type="FunFam" id="3.30.70.141:FF:000002">
    <property type="entry name" value="Nucleoside diphosphate kinase"/>
    <property type="match status" value="1"/>
</dbReference>
<comment type="catalytic activity">
    <reaction evidence="8 11">
        <text>a 2'-deoxyribonucleoside 5'-diphosphate + ATP = a 2'-deoxyribonucleoside 5'-triphosphate + ADP</text>
        <dbReference type="Rhea" id="RHEA:44640"/>
        <dbReference type="ChEBI" id="CHEBI:30616"/>
        <dbReference type="ChEBI" id="CHEBI:61560"/>
        <dbReference type="ChEBI" id="CHEBI:73316"/>
        <dbReference type="ChEBI" id="CHEBI:456216"/>
        <dbReference type="EC" id="2.7.4.6"/>
    </reaction>
</comment>
<dbReference type="GO" id="GO:0006241">
    <property type="term" value="P:CTP biosynthetic process"/>
    <property type="evidence" value="ECO:0007669"/>
    <property type="project" value="UniProtKB-UniRule"/>
</dbReference>
<feature type="binding site" evidence="8 9">
    <location>
        <position position="85"/>
    </location>
    <ligand>
        <name>ATP</name>
        <dbReference type="ChEBI" id="CHEBI:30616"/>
    </ligand>
</feature>
<dbReference type="PROSITE" id="PS51374">
    <property type="entry name" value="NDPK_LIKE"/>
    <property type="match status" value="1"/>
</dbReference>